<keyword evidence="2" id="KW-0698">rRNA processing</keyword>
<evidence type="ECO:0000256" key="1">
    <source>
        <dbReference type="ARBA" id="ARBA00022490"/>
    </source>
</evidence>
<dbReference type="InterPro" id="IPR046977">
    <property type="entry name" value="RsmC/RlmG"/>
</dbReference>
<dbReference type="PANTHER" id="PTHR47816">
    <property type="entry name" value="RIBOSOMAL RNA SMALL SUBUNIT METHYLTRANSFERASE C"/>
    <property type="match status" value="1"/>
</dbReference>
<dbReference type="InterPro" id="IPR029063">
    <property type="entry name" value="SAM-dependent_MTases_sf"/>
</dbReference>
<dbReference type="InterPro" id="IPR002052">
    <property type="entry name" value="DNA_methylase_N6_adenine_CS"/>
</dbReference>
<dbReference type="SUPFAM" id="SSF53335">
    <property type="entry name" value="S-adenosyl-L-methionine-dependent methyltransferases"/>
    <property type="match status" value="1"/>
</dbReference>
<dbReference type="Proteomes" id="UP000187059">
    <property type="component" value="Chromosome"/>
</dbReference>
<evidence type="ECO:0000256" key="3">
    <source>
        <dbReference type="ARBA" id="ARBA00022603"/>
    </source>
</evidence>
<keyword evidence="8" id="KW-1185">Reference proteome</keyword>
<dbReference type="KEGG" id="paby:Ga0080574_TMP1630"/>
<dbReference type="AlphaFoldDB" id="A0A1P8URB6"/>
<organism evidence="7 8">
    <name type="scientific">Salipiger abyssi</name>
    <dbReference type="NCBI Taxonomy" id="1250539"/>
    <lineage>
        <taxon>Bacteria</taxon>
        <taxon>Pseudomonadati</taxon>
        <taxon>Pseudomonadota</taxon>
        <taxon>Alphaproteobacteria</taxon>
        <taxon>Rhodobacterales</taxon>
        <taxon>Roseobacteraceae</taxon>
        <taxon>Salipiger</taxon>
    </lineage>
</organism>
<dbReference type="EMBL" id="CP015093">
    <property type="protein sequence ID" value="APZ51964.1"/>
    <property type="molecule type" value="Genomic_DNA"/>
</dbReference>
<dbReference type="OrthoDB" id="9816072at2"/>
<evidence type="ECO:0000256" key="2">
    <source>
        <dbReference type="ARBA" id="ARBA00022552"/>
    </source>
</evidence>
<evidence type="ECO:0000256" key="5">
    <source>
        <dbReference type="ARBA" id="ARBA00022691"/>
    </source>
</evidence>
<dbReference type="GO" id="GO:0008170">
    <property type="term" value="F:N-methyltransferase activity"/>
    <property type="evidence" value="ECO:0007669"/>
    <property type="project" value="UniProtKB-ARBA"/>
</dbReference>
<dbReference type="GO" id="GO:0032259">
    <property type="term" value="P:methylation"/>
    <property type="evidence" value="ECO:0007669"/>
    <property type="project" value="UniProtKB-KW"/>
</dbReference>
<dbReference type="GO" id="GO:0006364">
    <property type="term" value="P:rRNA processing"/>
    <property type="evidence" value="ECO:0007669"/>
    <property type="project" value="UniProtKB-KW"/>
</dbReference>
<keyword evidence="1" id="KW-0963">Cytoplasm</keyword>
<dbReference type="Pfam" id="PF05175">
    <property type="entry name" value="MTS"/>
    <property type="match status" value="1"/>
</dbReference>
<keyword evidence="5" id="KW-0949">S-adenosyl-L-methionine</keyword>
<name>A0A1P8URB6_9RHOB</name>
<dbReference type="STRING" id="1250539.Ga0080574_TMP1630"/>
<proteinExistence type="predicted"/>
<gene>
    <name evidence="7" type="ORF">Ga0080574_TMP1630</name>
</gene>
<dbReference type="GO" id="GO:0008757">
    <property type="term" value="F:S-adenosylmethionine-dependent methyltransferase activity"/>
    <property type="evidence" value="ECO:0007669"/>
    <property type="project" value="InterPro"/>
</dbReference>
<dbReference type="PANTHER" id="PTHR47816:SF4">
    <property type="entry name" value="RIBOSOMAL RNA SMALL SUBUNIT METHYLTRANSFERASE C"/>
    <property type="match status" value="1"/>
</dbReference>
<keyword evidence="4 7" id="KW-0808">Transferase</keyword>
<dbReference type="Gene3D" id="3.40.50.150">
    <property type="entry name" value="Vaccinia Virus protein VP39"/>
    <property type="match status" value="2"/>
</dbReference>
<keyword evidence="3 7" id="KW-0489">Methyltransferase</keyword>
<dbReference type="RefSeq" id="WP_076696915.1">
    <property type="nucleotide sequence ID" value="NZ_CP015093.1"/>
</dbReference>
<protein>
    <submittedName>
        <fullName evidence="7">16S rRNA m(2)G 1207 methyltransferase</fullName>
    </submittedName>
</protein>
<evidence type="ECO:0000313" key="8">
    <source>
        <dbReference type="Proteomes" id="UP000187059"/>
    </source>
</evidence>
<dbReference type="InterPro" id="IPR007848">
    <property type="entry name" value="Small_mtfrase_dom"/>
</dbReference>
<dbReference type="PROSITE" id="PS00092">
    <property type="entry name" value="N6_MTASE"/>
    <property type="match status" value="1"/>
</dbReference>
<dbReference type="CDD" id="cd02440">
    <property type="entry name" value="AdoMet_MTases"/>
    <property type="match status" value="1"/>
</dbReference>
<evidence type="ECO:0000256" key="4">
    <source>
        <dbReference type="ARBA" id="ARBA00022679"/>
    </source>
</evidence>
<evidence type="ECO:0000313" key="7">
    <source>
        <dbReference type="EMBL" id="APZ51964.1"/>
    </source>
</evidence>
<evidence type="ECO:0000259" key="6">
    <source>
        <dbReference type="Pfam" id="PF05175"/>
    </source>
</evidence>
<sequence length="325" mass="34168">MTADRLSFATEAGLTLPADGPILLIGAPGDLYSDALPLDRCTVVQGVKPDHDTWTARGVPVTLAPEGNFAAAIVFLPRARDLAEARVAMACNAAPGGLIVIDGQKTDGIEPLAKAVKARGALLGQVSKAHGKTVWFTASDAFADWARGPAQNSYGLWTAPGVFSADAPDPGSEALLAALPAKLGANVADLGAGWGGLATGLLARDTLAELHLVEADHSALDCAQRNVTDPRARFHWADATAWTPPEPLDAVVMNPPFHSGRKSDPALGQAFIAAAKRILKPSGHLWLVANRHLPYETALEAQFRDSAEIAGDNRFKILHASRPNR</sequence>
<accession>A0A1P8URB6</accession>
<dbReference type="GO" id="GO:0003676">
    <property type="term" value="F:nucleic acid binding"/>
    <property type="evidence" value="ECO:0007669"/>
    <property type="project" value="InterPro"/>
</dbReference>
<feature type="domain" description="Methyltransferase small" evidence="6">
    <location>
        <begin position="155"/>
        <end position="318"/>
    </location>
</feature>
<reference evidence="7 8" key="1">
    <citation type="submission" date="2016-04" db="EMBL/GenBank/DDBJ databases">
        <title>Deep-sea bacteria in the southern Pacific.</title>
        <authorList>
            <person name="Tang K."/>
        </authorList>
    </citation>
    <scope>NUCLEOTIDE SEQUENCE [LARGE SCALE GENOMIC DNA]</scope>
    <source>
        <strain evidence="7 8">JLT2014</strain>
    </source>
</reference>